<protein>
    <submittedName>
        <fullName evidence="2">Uncharacterized protein</fullName>
    </submittedName>
</protein>
<comment type="caution">
    <text evidence="2">The sequence shown here is derived from an EMBL/GenBank/DDBJ whole genome shotgun (WGS) entry which is preliminary data.</text>
</comment>
<keyword evidence="3" id="KW-1185">Reference proteome</keyword>
<organism evidence="2 3">
    <name type="scientific">Flexivirga alba</name>
    <dbReference type="NCBI Taxonomy" id="702742"/>
    <lineage>
        <taxon>Bacteria</taxon>
        <taxon>Bacillati</taxon>
        <taxon>Actinomycetota</taxon>
        <taxon>Actinomycetes</taxon>
        <taxon>Micrococcales</taxon>
        <taxon>Dermacoccaceae</taxon>
        <taxon>Flexivirga</taxon>
    </lineage>
</organism>
<gene>
    <name evidence="2" type="ORF">ACFQDH_08845</name>
</gene>
<dbReference type="Proteomes" id="UP001596298">
    <property type="component" value="Unassembled WGS sequence"/>
</dbReference>
<dbReference type="EMBL" id="JBHSWH010000001">
    <property type="protein sequence ID" value="MFC6705368.1"/>
    <property type="molecule type" value="Genomic_DNA"/>
</dbReference>
<name>A0ABW2AF40_9MICO</name>
<reference evidence="3" key="1">
    <citation type="journal article" date="2019" name="Int. J. Syst. Evol. Microbiol.">
        <title>The Global Catalogue of Microorganisms (GCM) 10K type strain sequencing project: providing services to taxonomists for standard genome sequencing and annotation.</title>
        <authorList>
            <consortium name="The Broad Institute Genomics Platform"/>
            <consortium name="The Broad Institute Genome Sequencing Center for Infectious Disease"/>
            <person name="Wu L."/>
            <person name="Ma J."/>
        </authorList>
    </citation>
    <scope>NUCLEOTIDE SEQUENCE [LARGE SCALE GENOMIC DNA]</scope>
    <source>
        <strain evidence="3">CCUG 58127</strain>
    </source>
</reference>
<proteinExistence type="predicted"/>
<sequence>MAQLYAEVHVPDGHGVEVQVRSGLQELGERAVFVLPPLVFVNEVLAGYRKHRGSDTSHRIRNGDNIRERVAAIGTISRHVAVARRPGTTRKALLYSFVYAARTSWGLARSGQWRVAATQAREGVRCLTQVPRALDHAEAAAARKPGDRPSYGPVRGGVDGF</sequence>
<evidence type="ECO:0000313" key="2">
    <source>
        <dbReference type="EMBL" id="MFC6705368.1"/>
    </source>
</evidence>
<accession>A0ABW2AF40</accession>
<feature type="region of interest" description="Disordered" evidence="1">
    <location>
        <begin position="139"/>
        <end position="161"/>
    </location>
</feature>
<dbReference type="RefSeq" id="WP_382400440.1">
    <property type="nucleotide sequence ID" value="NZ_JBHSWH010000001.1"/>
</dbReference>
<evidence type="ECO:0000313" key="3">
    <source>
        <dbReference type="Proteomes" id="UP001596298"/>
    </source>
</evidence>
<evidence type="ECO:0000256" key="1">
    <source>
        <dbReference type="SAM" id="MobiDB-lite"/>
    </source>
</evidence>